<keyword evidence="3" id="KW-1185">Reference proteome</keyword>
<protein>
    <recommendedName>
        <fullName evidence="1">Thoeris protein ThsB TIR-like domain-containing protein</fullName>
    </recommendedName>
</protein>
<gene>
    <name evidence="2" type="ORF">D9K79_15540</name>
</gene>
<name>A0ABX9U428_9GAMM</name>
<comment type="caution">
    <text evidence="2">The sequence shown here is derived from an EMBL/GenBank/DDBJ whole genome shotgun (WGS) entry which is preliminary data.</text>
</comment>
<dbReference type="Proteomes" id="UP000273105">
    <property type="component" value="Unassembled WGS sequence"/>
</dbReference>
<organism evidence="2 3">
    <name type="scientific">Acinetobacter cumulans</name>
    <dbReference type="NCBI Taxonomy" id="2136182"/>
    <lineage>
        <taxon>Bacteria</taxon>
        <taxon>Pseudomonadati</taxon>
        <taxon>Pseudomonadota</taxon>
        <taxon>Gammaproteobacteria</taxon>
        <taxon>Moraxellales</taxon>
        <taxon>Moraxellaceae</taxon>
        <taxon>Acinetobacter</taxon>
    </lineage>
</organism>
<evidence type="ECO:0000313" key="3">
    <source>
        <dbReference type="Proteomes" id="UP000273105"/>
    </source>
</evidence>
<sequence>MLKAWKGKDGSFPFYNAHETTYNVRDNSNWEQTLKPRLRERLRNSKNIILFLSSKTKNSRALREEIDYGVNVLKLPIIVVYPEFTTYSELLSVNGQFKNEVTQLWDNLPIFRDSKKNIPVLHVPLNKSLLHNALLNKGFTVQSPLESKDYKL</sequence>
<feature type="domain" description="Thoeris protein ThsB TIR-like" evidence="1">
    <location>
        <begin position="2"/>
        <end position="85"/>
    </location>
</feature>
<proteinExistence type="predicted"/>
<dbReference type="Pfam" id="PF08937">
    <property type="entry name" value="ThsB_TIR"/>
    <property type="match status" value="1"/>
</dbReference>
<reference evidence="2 3" key="1">
    <citation type="submission" date="2018-09" db="EMBL/GenBank/DDBJ databases">
        <title>The draft genome of Acinetobacter sp. strains.</title>
        <authorList>
            <person name="Qin J."/>
            <person name="Feng Y."/>
            <person name="Zong Z."/>
        </authorList>
    </citation>
    <scope>NUCLEOTIDE SEQUENCE [LARGE SCALE GENOMIC DNA]</scope>
    <source>
        <strain evidence="2 3">WCHAc060001</strain>
    </source>
</reference>
<evidence type="ECO:0000313" key="2">
    <source>
        <dbReference type="EMBL" id="RLL39430.1"/>
    </source>
</evidence>
<accession>A0ABX9U428</accession>
<dbReference type="Gene3D" id="3.40.50.11200">
    <property type="match status" value="1"/>
</dbReference>
<evidence type="ECO:0000259" key="1">
    <source>
        <dbReference type="Pfam" id="PF08937"/>
    </source>
</evidence>
<dbReference type="EMBL" id="RCHE01000050">
    <property type="protein sequence ID" value="RLL39430.1"/>
    <property type="molecule type" value="Genomic_DNA"/>
</dbReference>
<dbReference type="InterPro" id="IPR015032">
    <property type="entry name" value="ThsB__TIR-like_domain"/>
</dbReference>